<dbReference type="Gene3D" id="3.40.1440.60">
    <property type="entry name" value="PriA, 3(prime) DNA-binding domain"/>
    <property type="match status" value="1"/>
</dbReference>
<evidence type="ECO:0000256" key="3">
    <source>
        <dbReference type="ARBA" id="ARBA00022723"/>
    </source>
</evidence>
<dbReference type="HAMAP" id="MF_00983">
    <property type="entry name" value="PriA"/>
    <property type="match status" value="1"/>
</dbReference>
<evidence type="ECO:0000256" key="1">
    <source>
        <dbReference type="ARBA" id="ARBA00022515"/>
    </source>
</evidence>
<dbReference type="Gene3D" id="3.40.50.300">
    <property type="entry name" value="P-loop containing nucleotide triphosphate hydrolases"/>
    <property type="match status" value="2"/>
</dbReference>
<dbReference type="InterPro" id="IPR041222">
    <property type="entry name" value="PriA_3primeBD"/>
</dbReference>
<evidence type="ECO:0000256" key="6">
    <source>
        <dbReference type="ARBA" id="ARBA00022806"/>
    </source>
</evidence>
<dbReference type="EC" id="5.6.2.4" evidence="11"/>
<dbReference type="Pfam" id="PF17764">
    <property type="entry name" value="PriA_3primeBD"/>
    <property type="match status" value="1"/>
</dbReference>
<dbReference type="GO" id="GO:0006270">
    <property type="term" value="P:DNA replication initiation"/>
    <property type="evidence" value="ECO:0007669"/>
    <property type="project" value="TreeGrafter"/>
</dbReference>
<dbReference type="SMART" id="SM00487">
    <property type="entry name" value="DEXDc"/>
    <property type="match status" value="1"/>
</dbReference>
<evidence type="ECO:0000256" key="5">
    <source>
        <dbReference type="ARBA" id="ARBA00022801"/>
    </source>
</evidence>
<evidence type="ECO:0000256" key="11">
    <source>
        <dbReference type="ARBA" id="ARBA00034808"/>
    </source>
</evidence>
<dbReference type="InterPro" id="IPR041236">
    <property type="entry name" value="PriA_C"/>
</dbReference>
<dbReference type="GO" id="GO:0046872">
    <property type="term" value="F:metal ion binding"/>
    <property type="evidence" value="ECO:0007669"/>
    <property type="project" value="UniProtKB-KW"/>
</dbReference>
<organism evidence="14">
    <name type="scientific">hydrothermal vent metagenome</name>
    <dbReference type="NCBI Taxonomy" id="652676"/>
    <lineage>
        <taxon>unclassified sequences</taxon>
        <taxon>metagenomes</taxon>
        <taxon>ecological metagenomes</taxon>
    </lineage>
</organism>
<evidence type="ECO:0000313" key="14">
    <source>
        <dbReference type="EMBL" id="VAW39269.1"/>
    </source>
</evidence>
<proteinExistence type="inferred from homology"/>
<sequence>MTIYADLAVPLPLDGFFTYEVPRELRPVIKVGQRVLIPFSGRVITGYVVALKKEAGLGNAADGKEVKIKAIADILDTTPLFDSKRLKFLRWVSSYYMAAPGEVFPLTHPPLLNLKSCRYLSLTEQGATALAKGEGGRGRALLNAIGGGAPLPTLQKKVRQPGLYALVGRLKRDGLIREEVKIKGGGRGKTERYARLAVGIGLGTLPGKVGNAPLQLKVAEYLAGSGKTSFKVLRENFGSVDSAVKGLTGKGLVLVGNDAVERDPFKGLVPRPSDFEPTEEQAFAIERISSTLGQGFAPYLLYGITGSGKTLVYLKIIEEVVKSGRRALVLVPEIALTGTLFSYLTALFPDRVAVVHSSLSEGERYDQWQKIRAGRADIVIGARSALFAPLVDTGVIIVDEEHDPSYKQSESPRYNARDAALMLGKILGATVVLGSATPSLESFSNAQDGRITLLRLSGRVGAAALPEIELLDMRGAAGDKSIISERLEALMEETLGRGEQVILFLNRRGFSNFFICRDCGEVVRCTNCEVSLTRHKGDNLLRCHYCDLTMATPKACPLCKSGELASPGLGTEKVEEEVVRLFPEACVARLDRDSTRRKGSVMRILAEVEAGRVDVLIGTQMVSKGHHFPDVTLVGVISADTSLNMPDFRSAERTFQLISQASGRAGRGEKPARVVVQTLSPFSECLKSAADHDYEGFFEAELALRDELGYPPGKRLASVRIEGAKESSVLRFAKTLERAAEASRGRVGGDVVVLGPAPMLIARLKGKHRLQMLVKAGDAATMNRFLRSLLVCAGKVPSSLALTVDVDPIMTV</sequence>
<comment type="catalytic activity">
    <reaction evidence="12">
        <text>ATP + H2O = ADP + phosphate + H(+)</text>
        <dbReference type="Rhea" id="RHEA:13065"/>
        <dbReference type="ChEBI" id="CHEBI:15377"/>
        <dbReference type="ChEBI" id="CHEBI:15378"/>
        <dbReference type="ChEBI" id="CHEBI:30616"/>
        <dbReference type="ChEBI" id="CHEBI:43474"/>
        <dbReference type="ChEBI" id="CHEBI:456216"/>
        <dbReference type="EC" id="5.6.2.4"/>
    </reaction>
</comment>
<evidence type="ECO:0000256" key="4">
    <source>
        <dbReference type="ARBA" id="ARBA00022741"/>
    </source>
</evidence>
<dbReference type="PANTHER" id="PTHR30580:SF0">
    <property type="entry name" value="PRIMOSOMAL PROTEIN N"/>
    <property type="match status" value="1"/>
</dbReference>
<evidence type="ECO:0000256" key="8">
    <source>
        <dbReference type="ARBA" id="ARBA00022840"/>
    </source>
</evidence>
<dbReference type="CDD" id="cd18804">
    <property type="entry name" value="SF2_C_priA"/>
    <property type="match status" value="1"/>
</dbReference>
<keyword evidence="7" id="KW-0862">Zinc</keyword>
<dbReference type="InterPro" id="IPR027417">
    <property type="entry name" value="P-loop_NTPase"/>
</dbReference>
<dbReference type="GO" id="GO:0005524">
    <property type="term" value="F:ATP binding"/>
    <property type="evidence" value="ECO:0007669"/>
    <property type="project" value="UniProtKB-KW"/>
</dbReference>
<evidence type="ECO:0000256" key="7">
    <source>
        <dbReference type="ARBA" id="ARBA00022833"/>
    </source>
</evidence>
<dbReference type="GO" id="GO:0006302">
    <property type="term" value="P:double-strand break repair"/>
    <property type="evidence" value="ECO:0007669"/>
    <property type="project" value="InterPro"/>
</dbReference>
<dbReference type="PROSITE" id="PS51192">
    <property type="entry name" value="HELICASE_ATP_BIND_1"/>
    <property type="match status" value="1"/>
</dbReference>
<dbReference type="Pfam" id="PF18074">
    <property type="entry name" value="PriA_C"/>
    <property type="match status" value="1"/>
</dbReference>
<dbReference type="Pfam" id="PF18319">
    <property type="entry name" value="Zn_ribbon_PriA"/>
    <property type="match status" value="1"/>
</dbReference>
<dbReference type="GO" id="GO:0006269">
    <property type="term" value="P:DNA replication, synthesis of primer"/>
    <property type="evidence" value="ECO:0007669"/>
    <property type="project" value="UniProtKB-KW"/>
</dbReference>
<evidence type="ECO:0000256" key="2">
    <source>
        <dbReference type="ARBA" id="ARBA00022705"/>
    </source>
</evidence>
<dbReference type="GO" id="GO:0043138">
    <property type="term" value="F:3'-5' DNA helicase activity"/>
    <property type="evidence" value="ECO:0007669"/>
    <property type="project" value="UniProtKB-EC"/>
</dbReference>
<dbReference type="GO" id="GO:0003677">
    <property type="term" value="F:DNA binding"/>
    <property type="evidence" value="ECO:0007669"/>
    <property type="project" value="UniProtKB-KW"/>
</dbReference>
<keyword evidence="6 14" id="KW-0347">Helicase</keyword>
<dbReference type="SUPFAM" id="SSF52540">
    <property type="entry name" value="P-loop containing nucleoside triphosphate hydrolases"/>
    <property type="match status" value="2"/>
</dbReference>
<evidence type="ECO:0000256" key="12">
    <source>
        <dbReference type="ARBA" id="ARBA00048988"/>
    </source>
</evidence>
<name>A0A3B0VQW3_9ZZZZ</name>
<dbReference type="GO" id="GO:1990077">
    <property type="term" value="C:primosome complex"/>
    <property type="evidence" value="ECO:0007669"/>
    <property type="project" value="UniProtKB-KW"/>
</dbReference>
<keyword evidence="2" id="KW-0235">DNA replication</keyword>
<feature type="domain" description="Helicase ATP-binding" evidence="13">
    <location>
        <begin position="290"/>
        <end position="456"/>
    </location>
</feature>
<dbReference type="InterPro" id="IPR014001">
    <property type="entry name" value="Helicase_ATP-bd"/>
</dbReference>
<dbReference type="InterPro" id="IPR006935">
    <property type="entry name" value="Helicase/UvrB_N"/>
</dbReference>
<dbReference type="EMBL" id="UOEZ01000085">
    <property type="protein sequence ID" value="VAW39269.1"/>
    <property type="molecule type" value="Genomic_DNA"/>
</dbReference>
<keyword evidence="4" id="KW-0547">Nucleotide-binding</keyword>
<keyword evidence="9" id="KW-0238">DNA-binding</keyword>
<keyword evidence="5" id="KW-0378">Hydrolase</keyword>
<evidence type="ECO:0000256" key="9">
    <source>
        <dbReference type="ARBA" id="ARBA00023125"/>
    </source>
</evidence>
<evidence type="ECO:0000256" key="10">
    <source>
        <dbReference type="ARBA" id="ARBA00023235"/>
    </source>
</evidence>
<gene>
    <name evidence="14" type="ORF">MNBD_DELTA02-1070</name>
</gene>
<dbReference type="SMART" id="SM00490">
    <property type="entry name" value="HELICc"/>
    <property type="match status" value="1"/>
</dbReference>
<dbReference type="InterPro" id="IPR005259">
    <property type="entry name" value="PriA"/>
</dbReference>
<dbReference type="PANTHER" id="PTHR30580">
    <property type="entry name" value="PRIMOSOMAL PROTEIN N"/>
    <property type="match status" value="1"/>
</dbReference>
<dbReference type="GO" id="GO:0006310">
    <property type="term" value="P:DNA recombination"/>
    <property type="evidence" value="ECO:0007669"/>
    <property type="project" value="InterPro"/>
</dbReference>
<dbReference type="NCBIfam" id="TIGR00595">
    <property type="entry name" value="priA"/>
    <property type="match status" value="1"/>
</dbReference>
<evidence type="ECO:0000259" key="13">
    <source>
        <dbReference type="PROSITE" id="PS51192"/>
    </source>
</evidence>
<dbReference type="InterPro" id="IPR001650">
    <property type="entry name" value="Helicase_C-like"/>
</dbReference>
<keyword evidence="8" id="KW-0067">ATP-binding</keyword>
<dbReference type="GO" id="GO:0016787">
    <property type="term" value="F:hydrolase activity"/>
    <property type="evidence" value="ECO:0007669"/>
    <property type="project" value="UniProtKB-KW"/>
</dbReference>
<keyword evidence="10" id="KW-0413">Isomerase</keyword>
<dbReference type="InterPro" id="IPR040498">
    <property type="entry name" value="PriA_CRR"/>
</dbReference>
<keyword evidence="3" id="KW-0479">Metal-binding</keyword>
<dbReference type="CDD" id="cd17929">
    <property type="entry name" value="DEXHc_priA"/>
    <property type="match status" value="1"/>
</dbReference>
<accession>A0A3B0VQW3</accession>
<dbReference type="InterPro" id="IPR042115">
    <property type="entry name" value="PriA_3primeBD_sf"/>
</dbReference>
<protein>
    <recommendedName>
        <fullName evidence="11">DNA 3'-5' helicase</fullName>
        <ecNumber evidence="11">5.6.2.4</ecNumber>
    </recommendedName>
</protein>
<dbReference type="FunFam" id="3.40.50.300:FF:000489">
    <property type="entry name" value="Primosome assembly protein PriA"/>
    <property type="match status" value="1"/>
</dbReference>
<keyword evidence="1" id="KW-0639">Primosome</keyword>
<reference evidence="14" key="1">
    <citation type="submission" date="2018-06" db="EMBL/GenBank/DDBJ databases">
        <authorList>
            <person name="Zhirakovskaya E."/>
        </authorList>
    </citation>
    <scope>NUCLEOTIDE SEQUENCE</scope>
</reference>
<dbReference type="AlphaFoldDB" id="A0A3B0VQW3"/>
<dbReference type="Pfam" id="PF04851">
    <property type="entry name" value="ResIII"/>
    <property type="match status" value="1"/>
</dbReference>